<dbReference type="InterPro" id="IPR046700">
    <property type="entry name" value="DUF6570"/>
</dbReference>
<proteinExistence type="predicted"/>
<accession>A0A9P5U7Z7</accession>
<dbReference type="Proteomes" id="UP000772434">
    <property type="component" value="Unassembled WGS sequence"/>
</dbReference>
<evidence type="ECO:0000313" key="3">
    <source>
        <dbReference type="Proteomes" id="UP000772434"/>
    </source>
</evidence>
<dbReference type="AlphaFoldDB" id="A0A9P5U7Z7"/>
<keyword evidence="3" id="KW-1185">Reference proteome</keyword>
<dbReference type="EMBL" id="JADNRY010000051">
    <property type="protein sequence ID" value="KAF9069377.1"/>
    <property type="molecule type" value="Genomic_DNA"/>
</dbReference>
<sequence>VCQSCRRCIKHGKFFKVHLTSWANGCWIGNVPKELACLTYTEELVIARAHTTKCWVKLNTGSASGNVCVHPHEITNLTTRLPCPLSSLYDDIVVMFVANDHAATPDIFKCTPFVIRRGRILAALKWLKENNRLYHDIEIDLAALEEYPDEENDNGCVPFPIQQQPRSGSTQGQNATYTGHGIDATKAVFASPLGESQEENTHIYNRYVYGPI</sequence>
<comment type="caution">
    <text evidence="2">The sequence shown here is derived from an EMBL/GenBank/DDBJ whole genome shotgun (WGS) entry which is preliminary data.</text>
</comment>
<name>A0A9P5U7Z7_9AGAR</name>
<feature type="domain" description="DUF6570" evidence="1">
    <location>
        <begin position="17"/>
        <end position="144"/>
    </location>
</feature>
<dbReference type="OrthoDB" id="3257061at2759"/>
<gene>
    <name evidence="2" type="ORF">BDP27DRAFT_1222695</name>
</gene>
<dbReference type="Pfam" id="PF20209">
    <property type="entry name" value="DUF6570"/>
    <property type="match status" value="1"/>
</dbReference>
<protein>
    <recommendedName>
        <fullName evidence="1">DUF6570 domain-containing protein</fullName>
    </recommendedName>
</protein>
<organism evidence="2 3">
    <name type="scientific">Rhodocollybia butyracea</name>
    <dbReference type="NCBI Taxonomy" id="206335"/>
    <lineage>
        <taxon>Eukaryota</taxon>
        <taxon>Fungi</taxon>
        <taxon>Dikarya</taxon>
        <taxon>Basidiomycota</taxon>
        <taxon>Agaricomycotina</taxon>
        <taxon>Agaricomycetes</taxon>
        <taxon>Agaricomycetidae</taxon>
        <taxon>Agaricales</taxon>
        <taxon>Marasmiineae</taxon>
        <taxon>Omphalotaceae</taxon>
        <taxon>Rhodocollybia</taxon>
    </lineage>
</organism>
<feature type="non-terminal residue" evidence="2">
    <location>
        <position position="212"/>
    </location>
</feature>
<evidence type="ECO:0000259" key="1">
    <source>
        <dbReference type="Pfam" id="PF20209"/>
    </source>
</evidence>
<evidence type="ECO:0000313" key="2">
    <source>
        <dbReference type="EMBL" id="KAF9069377.1"/>
    </source>
</evidence>
<reference evidence="2" key="1">
    <citation type="submission" date="2020-11" db="EMBL/GenBank/DDBJ databases">
        <authorList>
            <consortium name="DOE Joint Genome Institute"/>
            <person name="Ahrendt S."/>
            <person name="Riley R."/>
            <person name="Andreopoulos W."/>
            <person name="Labutti K."/>
            <person name="Pangilinan J."/>
            <person name="Ruiz-Duenas F.J."/>
            <person name="Barrasa J.M."/>
            <person name="Sanchez-Garcia M."/>
            <person name="Camarero S."/>
            <person name="Miyauchi S."/>
            <person name="Serrano A."/>
            <person name="Linde D."/>
            <person name="Babiker R."/>
            <person name="Drula E."/>
            <person name="Ayuso-Fernandez I."/>
            <person name="Pacheco R."/>
            <person name="Padilla G."/>
            <person name="Ferreira P."/>
            <person name="Barriuso J."/>
            <person name="Kellner H."/>
            <person name="Castanera R."/>
            <person name="Alfaro M."/>
            <person name="Ramirez L."/>
            <person name="Pisabarro A.G."/>
            <person name="Kuo A."/>
            <person name="Tritt A."/>
            <person name="Lipzen A."/>
            <person name="He G."/>
            <person name="Yan M."/>
            <person name="Ng V."/>
            <person name="Cullen D."/>
            <person name="Martin F."/>
            <person name="Rosso M.-N."/>
            <person name="Henrissat B."/>
            <person name="Hibbett D."/>
            <person name="Martinez A.T."/>
            <person name="Grigoriev I.V."/>
        </authorList>
    </citation>
    <scope>NUCLEOTIDE SEQUENCE</scope>
    <source>
        <strain evidence="2">AH 40177</strain>
    </source>
</reference>